<dbReference type="InterPro" id="IPR012910">
    <property type="entry name" value="Plug_dom"/>
</dbReference>
<evidence type="ECO:0000256" key="2">
    <source>
        <dbReference type="ARBA" id="ARBA00023136"/>
    </source>
</evidence>
<dbReference type="SUPFAM" id="SSF49452">
    <property type="entry name" value="Starch-binding domain-like"/>
    <property type="match status" value="1"/>
</dbReference>
<dbReference type="InterPro" id="IPR037066">
    <property type="entry name" value="Plug_dom_sf"/>
</dbReference>
<evidence type="ECO:0000313" key="7">
    <source>
        <dbReference type="Proteomes" id="UP000488299"/>
    </source>
</evidence>
<keyword evidence="2" id="KW-0472">Membrane</keyword>
<dbReference type="Gene3D" id="2.40.170.20">
    <property type="entry name" value="TonB-dependent receptor, beta-barrel domain"/>
    <property type="match status" value="1"/>
</dbReference>
<organism evidence="6 7">
    <name type="scientific">Rudanella paleaurantiibacter</name>
    <dbReference type="NCBI Taxonomy" id="2614655"/>
    <lineage>
        <taxon>Bacteria</taxon>
        <taxon>Pseudomonadati</taxon>
        <taxon>Bacteroidota</taxon>
        <taxon>Cytophagia</taxon>
        <taxon>Cytophagales</taxon>
        <taxon>Cytophagaceae</taxon>
        <taxon>Rudanella</taxon>
    </lineage>
</organism>
<dbReference type="Proteomes" id="UP000488299">
    <property type="component" value="Unassembled WGS sequence"/>
</dbReference>
<sequence>MRTITAGLRTIQGAFFTVHNKTGFGRPLTEAIWSIDFPSTTPAMRFFLSSLFLLIALGAAQAQTYTLQGLIADPDRKPIEGAVVSVVKAADSAFVKAALTDAAGQFLVAGLPAGTFRVSVSYLGYQPYLSAPFGLEAGPSTHTLPDIGLVPAEKTLGEVQVTARKAFVEQRIDRVTVNPDALISNAGTTSLDVLEKSPGVQVDANGNISLRGRSGVVVFVDDKPTYLSATDLANYLRSLPAGSVEAIDIMTNPPARYDAAGNAGVINIRLKKTKARGFNGGVNLSYGQGRYHRSNNSANVNYRTGNLNFFGNASLNTVNTYQDLTIWREYFLPNGPLESRFTQNSYIRRRLNGATLKGGFDWLITPKSTFGVVLSGFRNPTLATITNSARVSDAADQPTARVEALSQADKVLRNGSVNLNFTHSFDSTGRELTTNVDYLTYRSDLNQSLANRVLATGQTAENTVLDSSLPTSIDILTAKLDYVHPLDKGSKLAGGAKLSHIQTGNRANFFDVIDGQPRPNYTFSNAFNYTERIQAGYLNYNVERGRLSVQTGLRFERTAVEGHQLGNPEVKDSSFTRQYNNLFPTVYATYRLDSAGKHQLGLSFSRRIDRPDYQAMNPFTYPIDRFTLYGGNPFLRPTFSNNLEVSHTWNSAITTTLRYSRVKDVITETIEQRNAVFYSRPGNIGQQVSYGVAVNGSYQPAKWWTIQFYTEVMHNQFRTQLGTQMLDNTGTYWHVAPTNQFRLSAAWNAELGGSYQTRAYFGQFVVIPVGQVRVAVSKKVLKNKGTAKLALSDVLYTNQVGGTIKGLTNSTARWYSYLDSRVATVSFSYRFSNGQTLKQRQTGGSDTEQQRVKS</sequence>
<evidence type="ECO:0000259" key="5">
    <source>
        <dbReference type="Pfam" id="PF14905"/>
    </source>
</evidence>
<dbReference type="Gene3D" id="2.170.130.10">
    <property type="entry name" value="TonB-dependent receptor, plug domain"/>
    <property type="match status" value="1"/>
</dbReference>
<proteinExistence type="predicted"/>
<dbReference type="PANTHER" id="PTHR40980">
    <property type="entry name" value="PLUG DOMAIN-CONTAINING PROTEIN"/>
    <property type="match status" value="1"/>
</dbReference>
<dbReference type="GO" id="GO:0030246">
    <property type="term" value="F:carbohydrate binding"/>
    <property type="evidence" value="ECO:0007669"/>
    <property type="project" value="InterPro"/>
</dbReference>
<keyword evidence="6" id="KW-0675">Receptor</keyword>
<protein>
    <submittedName>
        <fullName evidence="6">TonB-dependent receptor</fullName>
    </submittedName>
</protein>
<dbReference type="InterPro" id="IPR041700">
    <property type="entry name" value="OMP_b-brl_3"/>
</dbReference>
<evidence type="ECO:0000256" key="3">
    <source>
        <dbReference type="ARBA" id="ARBA00023237"/>
    </source>
</evidence>
<evidence type="ECO:0000313" key="6">
    <source>
        <dbReference type="EMBL" id="KAB7728737.1"/>
    </source>
</evidence>
<dbReference type="Gene3D" id="2.60.40.1120">
    <property type="entry name" value="Carboxypeptidase-like, regulatory domain"/>
    <property type="match status" value="1"/>
</dbReference>
<comment type="subcellular location">
    <subcellularLocation>
        <location evidence="1">Cell outer membrane</location>
    </subcellularLocation>
</comment>
<gene>
    <name evidence="6" type="ORF">F5984_18080</name>
</gene>
<reference evidence="6 7" key="1">
    <citation type="submission" date="2019-10" db="EMBL/GenBank/DDBJ databases">
        <title>Rudanella paleaurantiibacter sp. nov., isolated from sludge.</title>
        <authorList>
            <person name="Xu S.Q."/>
        </authorList>
    </citation>
    <scope>NUCLEOTIDE SEQUENCE [LARGE SCALE GENOMIC DNA]</scope>
    <source>
        <strain evidence="6 7">HX-22-17</strain>
    </source>
</reference>
<keyword evidence="7" id="KW-1185">Reference proteome</keyword>
<dbReference type="SUPFAM" id="SSF56935">
    <property type="entry name" value="Porins"/>
    <property type="match status" value="1"/>
</dbReference>
<accession>A0A7J5TWC2</accession>
<dbReference type="GO" id="GO:0009279">
    <property type="term" value="C:cell outer membrane"/>
    <property type="evidence" value="ECO:0007669"/>
    <property type="project" value="UniProtKB-SubCell"/>
</dbReference>
<feature type="domain" description="TonB-dependent receptor plug" evidence="4">
    <location>
        <begin position="176"/>
        <end position="265"/>
    </location>
</feature>
<dbReference type="InterPro" id="IPR036942">
    <property type="entry name" value="Beta-barrel_TonB_sf"/>
</dbReference>
<dbReference type="Pfam" id="PF13620">
    <property type="entry name" value="CarboxypepD_reg"/>
    <property type="match status" value="1"/>
</dbReference>
<comment type="caution">
    <text evidence="6">The sequence shown here is derived from an EMBL/GenBank/DDBJ whole genome shotgun (WGS) entry which is preliminary data.</text>
</comment>
<dbReference type="PANTHER" id="PTHR40980:SF4">
    <property type="entry name" value="TONB-DEPENDENT RECEPTOR-LIKE BETA-BARREL DOMAIN-CONTAINING PROTEIN"/>
    <property type="match status" value="1"/>
</dbReference>
<dbReference type="Pfam" id="PF07715">
    <property type="entry name" value="Plug"/>
    <property type="match status" value="1"/>
</dbReference>
<dbReference type="EMBL" id="WELI01000007">
    <property type="protein sequence ID" value="KAB7728737.1"/>
    <property type="molecule type" value="Genomic_DNA"/>
</dbReference>
<dbReference type="InterPro" id="IPR013784">
    <property type="entry name" value="Carb-bd-like_fold"/>
</dbReference>
<dbReference type="Pfam" id="PF14905">
    <property type="entry name" value="OMP_b-brl_3"/>
    <property type="match status" value="1"/>
</dbReference>
<evidence type="ECO:0000256" key="1">
    <source>
        <dbReference type="ARBA" id="ARBA00004442"/>
    </source>
</evidence>
<feature type="domain" description="Outer membrane protein beta-barrel" evidence="5">
    <location>
        <begin position="423"/>
        <end position="829"/>
    </location>
</feature>
<name>A0A7J5TWC2_9BACT</name>
<keyword evidence="3" id="KW-0998">Cell outer membrane</keyword>
<evidence type="ECO:0000259" key="4">
    <source>
        <dbReference type="Pfam" id="PF07715"/>
    </source>
</evidence>
<dbReference type="AlphaFoldDB" id="A0A7J5TWC2"/>